<dbReference type="SUPFAM" id="SSF53335">
    <property type="entry name" value="S-adenosyl-L-methionine-dependent methyltransferases"/>
    <property type="match status" value="1"/>
</dbReference>
<dbReference type="GO" id="GO:0003677">
    <property type="term" value="F:DNA binding"/>
    <property type="evidence" value="ECO:0007669"/>
    <property type="project" value="InterPro"/>
</dbReference>
<dbReference type="Pfam" id="PF13588">
    <property type="entry name" value="HSDR_N_2"/>
    <property type="match status" value="1"/>
</dbReference>
<keyword evidence="4" id="KW-0680">Restriction system</keyword>
<dbReference type="GO" id="GO:0008170">
    <property type="term" value="F:N-methyltransferase activity"/>
    <property type="evidence" value="ECO:0007669"/>
    <property type="project" value="InterPro"/>
</dbReference>
<organism evidence="7 8">
    <name type="scientific">Escherichia marmotae</name>
    <dbReference type="NCBI Taxonomy" id="1499973"/>
    <lineage>
        <taxon>Bacteria</taxon>
        <taxon>Pseudomonadati</taxon>
        <taxon>Pseudomonadota</taxon>
        <taxon>Gammaproteobacteria</taxon>
        <taxon>Enterobacterales</taxon>
        <taxon>Enterobacteriaceae</taxon>
        <taxon>Escherichia</taxon>
    </lineage>
</organism>
<evidence type="ECO:0000256" key="1">
    <source>
        <dbReference type="ARBA" id="ARBA00006594"/>
    </source>
</evidence>
<protein>
    <submittedName>
        <fullName evidence="7">N-6 DNA methylase</fullName>
    </submittedName>
</protein>
<dbReference type="Pfam" id="PF02384">
    <property type="entry name" value="N6_Mtase"/>
    <property type="match status" value="1"/>
</dbReference>
<dbReference type="GO" id="GO:0032259">
    <property type="term" value="P:methylation"/>
    <property type="evidence" value="ECO:0007669"/>
    <property type="project" value="UniProtKB-KW"/>
</dbReference>
<evidence type="ECO:0000256" key="4">
    <source>
        <dbReference type="ARBA" id="ARBA00022747"/>
    </source>
</evidence>
<dbReference type="Proteomes" id="UP000512115">
    <property type="component" value="Chromosome"/>
</dbReference>
<evidence type="ECO:0000313" key="8">
    <source>
        <dbReference type="Proteomes" id="UP000512115"/>
    </source>
</evidence>
<accession>A0A7H9KG64</accession>
<dbReference type="InterPro" id="IPR002052">
    <property type="entry name" value="DNA_methylase_N6_adenine_CS"/>
</dbReference>
<keyword evidence="2 7" id="KW-0489">Methyltransferase</keyword>
<reference evidence="7 8" key="1">
    <citation type="submission" date="2020-06" db="EMBL/GenBank/DDBJ databases">
        <title>REHAB project genomes.</title>
        <authorList>
            <person name="Shaw L.P."/>
        </authorList>
    </citation>
    <scope>NUCLEOTIDE SEQUENCE [LARGE SCALE GENOMIC DNA]</scope>
    <source>
        <strain evidence="7 8">RHBSTW-00814</strain>
    </source>
</reference>
<dbReference type="GO" id="GO:0009307">
    <property type="term" value="P:DNA restriction-modification system"/>
    <property type="evidence" value="ECO:0007669"/>
    <property type="project" value="UniProtKB-KW"/>
</dbReference>
<keyword evidence="3" id="KW-0808">Transferase</keyword>
<dbReference type="PROSITE" id="PS00092">
    <property type="entry name" value="N6_MTASE"/>
    <property type="match status" value="1"/>
</dbReference>
<dbReference type="PRINTS" id="PR00507">
    <property type="entry name" value="N12N6MTFRASE"/>
</dbReference>
<dbReference type="PANTHER" id="PTHR42998:SF1">
    <property type="entry name" value="TYPE I RESTRICTION ENZYME HINDI METHYLASE SUBUNIT"/>
    <property type="match status" value="1"/>
</dbReference>
<dbReference type="EMBL" id="CP056159">
    <property type="protein sequence ID" value="QLV03913.1"/>
    <property type="molecule type" value="Genomic_DNA"/>
</dbReference>
<dbReference type="Gene3D" id="3.40.50.150">
    <property type="entry name" value="Vaccinia Virus protein VP39"/>
    <property type="match status" value="1"/>
</dbReference>
<dbReference type="PANTHER" id="PTHR42998">
    <property type="entry name" value="TYPE I RESTRICTION ENZYME HINDVIIP M PROTEIN-RELATED"/>
    <property type="match status" value="1"/>
</dbReference>
<dbReference type="InterPro" id="IPR052916">
    <property type="entry name" value="Type-I_RE_MTase_Subunit"/>
</dbReference>
<dbReference type="InterPro" id="IPR029464">
    <property type="entry name" value="HSDR_N"/>
</dbReference>
<dbReference type="AlphaFoldDB" id="A0A7H9KG64"/>
<dbReference type="InterPro" id="IPR003356">
    <property type="entry name" value="DNA_methylase_A-5"/>
</dbReference>
<evidence type="ECO:0000256" key="3">
    <source>
        <dbReference type="ARBA" id="ARBA00022679"/>
    </source>
</evidence>
<comment type="similarity">
    <text evidence="1">Belongs to the N(4)/N(6)-methyltransferase family.</text>
</comment>
<dbReference type="REBASE" id="419541">
    <property type="entry name" value="M.Ema814ORF555P"/>
</dbReference>
<evidence type="ECO:0000256" key="2">
    <source>
        <dbReference type="ARBA" id="ARBA00022603"/>
    </source>
</evidence>
<evidence type="ECO:0000259" key="6">
    <source>
        <dbReference type="Pfam" id="PF13588"/>
    </source>
</evidence>
<name>A0A7H9KG64_9ESCH</name>
<evidence type="ECO:0000313" key="7">
    <source>
        <dbReference type="EMBL" id="QLV03913.1"/>
    </source>
</evidence>
<feature type="domain" description="DNA methylase adenine-specific" evidence="5">
    <location>
        <begin position="311"/>
        <end position="609"/>
    </location>
</feature>
<feature type="domain" description="Type I restriction enzyme R protein N-terminal" evidence="6">
    <location>
        <begin position="54"/>
        <end position="174"/>
    </location>
</feature>
<proteinExistence type="inferred from homology"/>
<gene>
    <name evidence="7" type="ORF">HV284_00555</name>
</gene>
<sequence>MKLKVENNVSDIAKIEKDKQKQRKIREQRIPSYVTIPDGKVSDFITGVFRADTPEEYVRQNMEKRLVNELKYPKEQIGVEVALQLGSRKPRADIVVYIKDRPLTQENIYIIIECKKESISPSDKKDGVEQLKSYMSACINCEWGLWTNKKQRQVFRRIKNTQGNYEFIDYNDIPDVTGETDDIDRPKRNKLVRANGDNLLLAFSRCHNAIHAVDGFNKENAFFEFLKIIFCKINDEQNIPFGLEFYVSSKERQSIDGQLISKKRISKIFERVKKRFPQIFESSDEIKLSSRSLTEIIAELQGYSFLSTNVDLKGRAYEEIVGTNLKGDRGQFFTPRNVMHMAVKMLNPRQGERILDPACGTGGFLVTAMNLVIEQLKLDWARELELPEDEWSDDNKRMFRDKISDIARTSFFGFDIAPELVKATKMNMVMNNDGSGNIFRADSLLSPHDWDDDFKMALSSALCVKPESLTNKNSIGFFDVIITNPPFGSKINITSEYVLSQYDIGFGWDSPKKTKSSRWVKKSSVSAAPPEQLFIERCLQFLKPGGRMAIVLPDSILGSPGLGYIRQWLLGEAKIIASIDLDSDTFQPHTGVQTSLLILQKKTDAEKKADLIGEMQPYNIFMAVIDKVGHDKRGVNTYQRNAEGDEILVEVDDNVVELGIRADGQTTVRPAKRMEKIPDDQTLAVPAIFEQWKREEGIAW</sequence>
<dbReference type="InterPro" id="IPR029063">
    <property type="entry name" value="SAM-dependent_MTases_sf"/>
</dbReference>
<evidence type="ECO:0000259" key="5">
    <source>
        <dbReference type="Pfam" id="PF02384"/>
    </source>
</evidence>